<protein>
    <recommendedName>
        <fullName evidence="3 10">Mitochondrial escape protein 2</fullName>
    </recommendedName>
</protein>
<dbReference type="GO" id="GO:0003723">
    <property type="term" value="F:RNA binding"/>
    <property type="evidence" value="ECO:0007669"/>
    <property type="project" value="UniProtKB-UniRule"/>
</dbReference>
<gene>
    <name evidence="14" type="ORF">CYLTODRAFT_375654</name>
</gene>
<keyword evidence="15" id="KW-1185">Reference proteome</keyword>
<comment type="similarity">
    <text evidence="2 10">Belongs to the YME2 family.</text>
</comment>
<evidence type="ECO:0000256" key="11">
    <source>
        <dbReference type="SAM" id="Coils"/>
    </source>
</evidence>
<evidence type="ECO:0000259" key="13">
    <source>
        <dbReference type="Pfam" id="PF10443"/>
    </source>
</evidence>
<feature type="region of interest" description="Disordered" evidence="12">
    <location>
        <begin position="434"/>
        <end position="499"/>
    </location>
</feature>
<dbReference type="OrthoDB" id="10267654at2759"/>
<evidence type="ECO:0000256" key="5">
    <source>
        <dbReference type="ARBA" id="ARBA00022792"/>
    </source>
</evidence>
<keyword evidence="10" id="KW-0507">mRNA processing</keyword>
<feature type="domain" description="Mitochondrial escape protein 2 C-terminal" evidence="13">
    <location>
        <begin position="315"/>
        <end position="768"/>
    </location>
</feature>
<evidence type="ECO:0000313" key="14">
    <source>
        <dbReference type="EMBL" id="KIY67682.1"/>
    </source>
</evidence>
<comment type="subcellular location">
    <subcellularLocation>
        <location evidence="1 10">Mitochondrion inner membrane</location>
        <topology evidence="1 10">Single-pass membrane protein</topology>
    </subcellularLocation>
</comment>
<proteinExistence type="inferred from homology"/>
<dbReference type="Pfam" id="PF10443">
    <property type="entry name" value="RNA12"/>
    <property type="match status" value="1"/>
</dbReference>
<dbReference type="InterPro" id="IPR035979">
    <property type="entry name" value="RBD_domain_sf"/>
</dbReference>
<keyword evidence="14" id="KW-0378">Hydrolase</keyword>
<dbReference type="GO" id="GO:0006397">
    <property type="term" value="P:mRNA processing"/>
    <property type="evidence" value="ECO:0007669"/>
    <property type="project" value="UniProtKB-UniRule"/>
</dbReference>
<keyword evidence="4" id="KW-0812">Transmembrane</keyword>
<evidence type="ECO:0000256" key="1">
    <source>
        <dbReference type="ARBA" id="ARBA00004434"/>
    </source>
</evidence>
<keyword evidence="14" id="KW-0540">Nuclease</keyword>
<name>A0A0D7BAY7_9AGAR</name>
<evidence type="ECO:0000256" key="10">
    <source>
        <dbReference type="RuleBase" id="RU367108"/>
    </source>
</evidence>
<evidence type="ECO:0000256" key="3">
    <source>
        <dbReference type="ARBA" id="ARBA00020222"/>
    </source>
</evidence>
<evidence type="ECO:0000256" key="12">
    <source>
        <dbReference type="SAM" id="MobiDB-lite"/>
    </source>
</evidence>
<evidence type="ECO:0000256" key="9">
    <source>
        <dbReference type="ARBA" id="ARBA00025276"/>
    </source>
</evidence>
<evidence type="ECO:0000256" key="4">
    <source>
        <dbReference type="ARBA" id="ARBA00022692"/>
    </source>
</evidence>
<dbReference type="SUPFAM" id="SSF54928">
    <property type="entry name" value="RNA-binding domain, RBD"/>
    <property type="match status" value="1"/>
</dbReference>
<dbReference type="PANTHER" id="PTHR32198">
    <property type="entry name" value="MITOCHONDRIAL ESCAPE PROTEIN 2"/>
    <property type="match status" value="1"/>
</dbReference>
<feature type="compositionally biased region" description="Polar residues" evidence="12">
    <location>
        <begin position="478"/>
        <end position="491"/>
    </location>
</feature>
<evidence type="ECO:0000256" key="6">
    <source>
        <dbReference type="ARBA" id="ARBA00022989"/>
    </source>
</evidence>
<dbReference type="InterPro" id="IPR018850">
    <property type="entry name" value="Mt_escape_2_C"/>
</dbReference>
<comment type="function">
    <text evidence="9 10">Plays a role in maintaining the mitochondrial genome and in controlling the mtDNA escape. Involved in the regulation of mtDNA nucleotide structure and number. May have a dispensable role in early maturation of pre-rRNA.</text>
</comment>
<keyword evidence="8" id="KW-0472">Membrane</keyword>
<organism evidence="14 15">
    <name type="scientific">Cylindrobasidium torrendii FP15055 ss-10</name>
    <dbReference type="NCBI Taxonomy" id="1314674"/>
    <lineage>
        <taxon>Eukaryota</taxon>
        <taxon>Fungi</taxon>
        <taxon>Dikarya</taxon>
        <taxon>Basidiomycota</taxon>
        <taxon>Agaricomycotina</taxon>
        <taxon>Agaricomycetes</taxon>
        <taxon>Agaricomycetidae</taxon>
        <taxon>Agaricales</taxon>
        <taxon>Marasmiineae</taxon>
        <taxon>Physalacriaceae</taxon>
        <taxon>Cylindrobasidium</taxon>
    </lineage>
</organism>
<feature type="compositionally biased region" description="Basic and acidic residues" evidence="12">
    <location>
        <begin position="445"/>
        <end position="455"/>
    </location>
</feature>
<dbReference type="GO" id="GO:0004527">
    <property type="term" value="F:exonuclease activity"/>
    <property type="evidence" value="ECO:0007669"/>
    <property type="project" value="UniProtKB-KW"/>
</dbReference>
<dbReference type="InterPro" id="IPR039627">
    <property type="entry name" value="Yme2_C"/>
</dbReference>
<dbReference type="STRING" id="1314674.A0A0D7BAY7"/>
<sequence>MFKSSSGRVVARRFLTTTASAVQQSGPTASASLFIDSVFPTQIGRFDFRRYVGFFLQDSLVQKVESTLSAYKSHGFKVESIEPHQKDGGVFVKFSYVASEQVDAQTIERELQQALQRKSMPTWLGTPGGRPWLVKGGPWIEDMNRYPSSILKVSFDGPDVNEETLYRTLRPFGRIKELSPPTPGAAGLLRFSTATFSRTHSAAIARNVLHGYSIPSGTSVTTLRTSYQAPIQAHAIRDFMGKHPKIVLPVLFTLLATITYAIFDPVRTLLVQGKVEQWFDLRENEVYLWLRTNTFDRIYSTSLPHGSSGDVWKERKDAEEAIEAYLRDLPTTVAFVHGPQGSGKTTMLNSMLHGSERRVLTVDCLALLKATSDTQLVDALANQTGYWPVFSFFNSVSNLIDLASVGLIGQKAGFSSSLTEQLHDILSVTTEALSNVGSSHRRKTDKQAKKAEKAKKATPPRPSNDTTSVSEKAAAGLSENSADSDVSPPTSHHNHASPEAVSSLPIVIIKNYQLKGGPLRDETLTAIASWAATLAENRIAHVIVVSDNRENMKRIAKALPAKPLVVIGLDDADSESAMAFVQQKLKDADVNVELNANQAKVVEKLGGRASDLETLIHKIRSGLTVEDAVEDIINRGVGEIQKSAFGDDAEDAKNLPWTRQQAWAVLRKLAKSPEISYSELLLDFPFKGDEQPLRNMEQAELISMGTEKSGRPSTVRPGKPIYRSVFQRLVQDPGFQASQDLAFNEKIIASSDATVKSCEDELSRLRDMGADSGWTGTFGVGVLSSRMNYLLEKMKDAQAKIEKLEKDNKGLKKVLMSVDVRASK</sequence>
<dbReference type="InterPro" id="IPR027417">
    <property type="entry name" value="P-loop_NTPase"/>
</dbReference>
<accession>A0A0D7BAY7</accession>
<evidence type="ECO:0000256" key="7">
    <source>
        <dbReference type="ARBA" id="ARBA00023128"/>
    </source>
</evidence>
<reference evidence="14 15" key="1">
    <citation type="journal article" date="2015" name="Fungal Genet. Biol.">
        <title>Evolution of novel wood decay mechanisms in Agaricales revealed by the genome sequences of Fistulina hepatica and Cylindrobasidium torrendii.</title>
        <authorList>
            <person name="Floudas D."/>
            <person name="Held B.W."/>
            <person name="Riley R."/>
            <person name="Nagy L.G."/>
            <person name="Koehler G."/>
            <person name="Ransdell A.S."/>
            <person name="Younus H."/>
            <person name="Chow J."/>
            <person name="Chiniquy J."/>
            <person name="Lipzen A."/>
            <person name="Tritt A."/>
            <person name="Sun H."/>
            <person name="Haridas S."/>
            <person name="LaButti K."/>
            <person name="Ohm R.A."/>
            <person name="Kues U."/>
            <person name="Blanchette R.A."/>
            <person name="Grigoriev I.V."/>
            <person name="Minto R.E."/>
            <person name="Hibbett D.S."/>
        </authorList>
    </citation>
    <scope>NUCLEOTIDE SEQUENCE [LARGE SCALE GENOMIC DNA]</scope>
    <source>
        <strain evidence="14 15">FP15055 ss-10</strain>
    </source>
</reference>
<keyword evidence="6" id="KW-1133">Transmembrane helix</keyword>
<dbReference type="AlphaFoldDB" id="A0A0D7BAY7"/>
<keyword evidence="10" id="KW-0694">RNA-binding</keyword>
<keyword evidence="11" id="KW-0175">Coiled coil</keyword>
<keyword evidence="5 10" id="KW-0999">Mitochondrion inner membrane</keyword>
<evidence type="ECO:0000313" key="15">
    <source>
        <dbReference type="Proteomes" id="UP000054007"/>
    </source>
</evidence>
<dbReference type="EMBL" id="KN880520">
    <property type="protein sequence ID" value="KIY67682.1"/>
    <property type="molecule type" value="Genomic_DNA"/>
</dbReference>
<feature type="coiled-coil region" evidence="11">
    <location>
        <begin position="787"/>
        <end position="814"/>
    </location>
</feature>
<keyword evidence="14" id="KW-0269">Exonuclease</keyword>
<dbReference type="Proteomes" id="UP000054007">
    <property type="component" value="Unassembled WGS sequence"/>
</dbReference>
<dbReference type="SUPFAM" id="SSF52540">
    <property type="entry name" value="P-loop containing nucleoside triphosphate hydrolases"/>
    <property type="match status" value="1"/>
</dbReference>
<dbReference type="PANTHER" id="PTHR32198:SF2">
    <property type="entry name" value="MITOCHONDRIAL ESCAPE PROTEIN 2"/>
    <property type="match status" value="1"/>
</dbReference>
<evidence type="ECO:0000256" key="2">
    <source>
        <dbReference type="ARBA" id="ARBA00010320"/>
    </source>
</evidence>
<keyword evidence="7 10" id="KW-0496">Mitochondrion</keyword>
<evidence type="ECO:0000256" key="8">
    <source>
        <dbReference type="ARBA" id="ARBA00023136"/>
    </source>
</evidence>
<dbReference type="GO" id="GO:0005743">
    <property type="term" value="C:mitochondrial inner membrane"/>
    <property type="evidence" value="ECO:0007669"/>
    <property type="project" value="UniProtKB-SubCell"/>
</dbReference>